<dbReference type="Proteomes" id="UP000190198">
    <property type="component" value="Unassembled WGS sequence"/>
</dbReference>
<evidence type="ECO:0000256" key="2">
    <source>
        <dbReference type="ARBA" id="ARBA00006742"/>
    </source>
</evidence>
<dbReference type="EMBL" id="MPRK01000012">
    <property type="protein sequence ID" value="OOZ42814.1"/>
    <property type="molecule type" value="Genomic_DNA"/>
</dbReference>
<reference evidence="12 13" key="1">
    <citation type="submission" date="2016-11" db="EMBL/GenBank/DDBJ databases">
        <title>Mixed transmission modes and dynamic genome evolution in an obligate animal-bacterial symbiosis.</title>
        <authorList>
            <person name="Russell S.L."/>
            <person name="Corbett-Detig R.B."/>
            <person name="Cavanaugh C.M."/>
        </authorList>
    </citation>
    <scope>NUCLEOTIDE SEQUENCE [LARGE SCALE GENOMIC DNA]</scope>
    <source>
        <strain evidence="12">Sp-SM6</strain>
    </source>
</reference>
<dbReference type="GO" id="GO:0015031">
    <property type="term" value="P:protein transport"/>
    <property type="evidence" value="ECO:0007669"/>
    <property type="project" value="UniProtKB-KW"/>
</dbReference>
<keyword evidence="9" id="KW-0811">Translocation</keyword>
<name>A0A1T2LCP3_9GAMM</name>
<keyword evidence="6 11" id="KW-0812">Transmembrane</keyword>
<dbReference type="RefSeq" id="WP_078476107.1">
    <property type="nucleotide sequence ID" value="NZ_MPRK01000012.1"/>
</dbReference>
<dbReference type="PANTHER" id="PTHR33909">
    <property type="entry name" value="SEC TRANSLOCON ACCESSORY COMPLEX SUBUNIT YAJC"/>
    <property type="match status" value="1"/>
</dbReference>
<evidence type="ECO:0000256" key="3">
    <source>
        <dbReference type="ARBA" id="ARBA00014962"/>
    </source>
</evidence>
<dbReference type="GO" id="GO:0005886">
    <property type="term" value="C:plasma membrane"/>
    <property type="evidence" value="ECO:0007669"/>
    <property type="project" value="UniProtKB-SubCell"/>
</dbReference>
<keyword evidence="4" id="KW-0813">Transport</keyword>
<keyword evidence="5" id="KW-1003">Cell membrane</keyword>
<dbReference type="AlphaFoldDB" id="A0A1T2LCP3"/>
<evidence type="ECO:0000256" key="6">
    <source>
        <dbReference type="ARBA" id="ARBA00022692"/>
    </source>
</evidence>
<evidence type="ECO:0000313" key="12">
    <source>
        <dbReference type="EMBL" id="OOZ42814.1"/>
    </source>
</evidence>
<gene>
    <name evidence="12" type="ORF">BOW52_01500</name>
</gene>
<dbReference type="NCBIfam" id="TIGR00739">
    <property type="entry name" value="yajC"/>
    <property type="match status" value="1"/>
</dbReference>
<comment type="caution">
    <text evidence="12">The sequence shown here is derived from an EMBL/GenBank/DDBJ whole genome shotgun (WGS) entry which is preliminary data.</text>
</comment>
<sequence length="110" mass="12046">MSFFISEALAQAPAAAADAPGWQGLIFPLGLVVIFYFFLIRPQMKRAKEHKKLVEELQKGDEVQLQAGMMGKITGLTDTAIEVEVAEGIVLKFRRAAVEAVLPKGSLKEM</sequence>
<evidence type="ECO:0000256" key="4">
    <source>
        <dbReference type="ARBA" id="ARBA00022448"/>
    </source>
</evidence>
<evidence type="ECO:0000256" key="11">
    <source>
        <dbReference type="SAM" id="Phobius"/>
    </source>
</evidence>
<dbReference type="PRINTS" id="PR01853">
    <property type="entry name" value="YAJCTRNLCASE"/>
</dbReference>
<dbReference type="SMART" id="SM01323">
    <property type="entry name" value="YajC"/>
    <property type="match status" value="1"/>
</dbReference>
<comment type="subcellular location">
    <subcellularLocation>
        <location evidence="1">Cell membrane</location>
        <topology evidence="1">Single-pass membrane protein</topology>
    </subcellularLocation>
</comment>
<dbReference type="OrthoDB" id="9811406at2"/>
<evidence type="ECO:0000313" key="13">
    <source>
        <dbReference type="Proteomes" id="UP000190198"/>
    </source>
</evidence>
<evidence type="ECO:0000256" key="10">
    <source>
        <dbReference type="ARBA" id="ARBA00023136"/>
    </source>
</evidence>
<dbReference type="Pfam" id="PF02699">
    <property type="entry name" value="YajC"/>
    <property type="match status" value="1"/>
</dbReference>
<proteinExistence type="inferred from homology"/>
<keyword evidence="10 11" id="KW-0472">Membrane</keyword>
<evidence type="ECO:0000256" key="7">
    <source>
        <dbReference type="ARBA" id="ARBA00022927"/>
    </source>
</evidence>
<keyword evidence="13" id="KW-1185">Reference proteome</keyword>
<organism evidence="12 13">
    <name type="scientific">Solemya elarraichensis gill symbiont</name>
    <dbReference type="NCBI Taxonomy" id="1918949"/>
    <lineage>
        <taxon>Bacteria</taxon>
        <taxon>Pseudomonadati</taxon>
        <taxon>Pseudomonadota</taxon>
        <taxon>Gammaproteobacteria</taxon>
        <taxon>sulfur-oxidizing symbionts</taxon>
    </lineage>
</organism>
<keyword evidence="8 11" id="KW-1133">Transmembrane helix</keyword>
<feature type="transmembrane region" description="Helical" evidence="11">
    <location>
        <begin position="26"/>
        <end position="42"/>
    </location>
</feature>
<evidence type="ECO:0000256" key="8">
    <source>
        <dbReference type="ARBA" id="ARBA00022989"/>
    </source>
</evidence>
<keyword evidence="7" id="KW-0653">Protein transport</keyword>
<accession>A0A1T2LCP3</accession>
<evidence type="ECO:0000256" key="1">
    <source>
        <dbReference type="ARBA" id="ARBA00004162"/>
    </source>
</evidence>
<evidence type="ECO:0000256" key="9">
    <source>
        <dbReference type="ARBA" id="ARBA00023010"/>
    </source>
</evidence>
<dbReference type="InterPro" id="IPR003849">
    <property type="entry name" value="Preprotein_translocase_YajC"/>
</dbReference>
<protein>
    <recommendedName>
        <fullName evidence="3">Sec translocon accessory complex subunit YajC</fullName>
    </recommendedName>
</protein>
<evidence type="ECO:0000256" key="5">
    <source>
        <dbReference type="ARBA" id="ARBA00022475"/>
    </source>
</evidence>
<dbReference type="PANTHER" id="PTHR33909:SF1">
    <property type="entry name" value="SEC TRANSLOCON ACCESSORY COMPLEX SUBUNIT YAJC"/>
    <property type="match status" value="1"/>
</dbReference>
<comment type="similarity">
    <text evidence="2">Belongs to the YajC family.</text>
</comment>